<dbReference type="Proteomes" id="UP000070533">
    <property type="component" value="Unassembled WGS sequence"/>
</dbReference>
<evidence type="ECO:0000313" key="2">
    <source>
        <dbReference type="Proteomes" id="UP000070533"/>
    </source>
</evidence>
<comment type="caution">
    <text evidence="1">The sequence shown here is derived from an EMBL/GenBank/DDBJ whole genome shotgun (WGS) entry which is preliminary data.</text>
</comment>
<dbReference type="PATRIC" id="fig|28128.5.peg.1593"/>
<organism evidence="1 2">
    <name type="scientific">Prevotella corporis</name>
    <dbReference type="NCBI Taxonomy" id="28128"/>
    <lineage>
        <taxon>Bacteria</taxon>
        <taxon>Pseudomonadati</taxon>
        <taxon>Bacteroidota</taxon>
        <taxon>Bacteroidia</taxon>
        <taxon>Bacteroidales</taxon>
        <taxon>Prevotellaceae</taxon>
        <taxon>Prevotella</taxon>
    </lineage>
</organism>
<sequence length="260" mass="29583">MKHWHIVLGILLSICSCNTKDKEALIVREDKEAKKMLQGIWTDSEGIAALLVKGDSIFYPDSASMPAKFWIYNDSLYLKCADIYTYKITKQADYLLKFVNENGDEVKLVKSDNKLLKSDFDYHVYAVNTFQKQKSDTIVKTDAGYYDCRISVSTSSDRIIKSTFSDLGIGVDNVYLDNVAELNVSTGGKLVYSHQFRKQEFESLIGSKFLNNSILRKFEFNHADKNALFFDVNIGIPDASSNYLIEVKLTPDGKITKRMR</sequence>
<evidence type="ECO:0008006" key="3">
    <source>
        <dbReference type="Google" id="ProtNLM"/>
    </source>
</evidence>
<dbReference type="STRING" id="28128.HMPREF3226_01555"/>
<dbReference type="PROSITE" id="PS51257">
    <property type="entry name" value="PROKAR_LIPOPROTEIN"/>
    <property type="match status" value="1"/>
</dbReference>
<dbReference type="eggNOG" id="ENOG502ZNEJ">
    <property type="taxonomic scope" value="Bacteria"/>
</dbReference>
<protein>
    <recommendedName>
        <fullName evidence="3">DUF4738 domain-containing protein</fullName>
    </recommendedName>
</protein>
<dbReference type="InterPro" id="IPR031762">
    <property type="entry name" value="DUF4738"/>
</dbReference>
<name>A0A133Q6V1_9BACT</name>
<dbReference type="Gene3D" id="2.40.128.510">
    <property type="entry name" value="Protein of unknown function DUF4738"/>
    <property type="match status" value="1"/>
</dbReference>
<evidence type="ECO:0000313" key="1">
    <source>
        <dbReference type="EMBL" id="KXA38594.1"/>
    </source>
</evidence>
<dbReference type="Pfam" id="PF15889">
    <property type="entry name" value="DUF4738"/>
    <property type="match status" value="1"/>
</dbReference>
<proteinExistence type="predicted"/>
<reference evidence="2" key="1">
    <citation type="submission" date="2016-01" db="EMBL/GenBank/DDBJ databases">
        <authorList>
            <person name="Mitreva M."/>
            <person name="Pepin K.H."/>
            <person name="Mihindukulasuriya K.A."/>
            <person name="Fulton R."/>
            <person name="Fronick C."/>
            <person name="O'Laughlin M."/>
            <person name="Miner T."/>
            <person name="Herter B."/>
            <person name="Rosa B.A."/>
            <person name="Cordes M."/>
            <person name="Tomlinson C."/>
            <person name="Wollam A."/>
            <person name="Palsikar V.B."/>
            <person name="Mardis E.R."/>
            <person name="Wilson R.K."/>
        </authorList>
    </citation>
    <scope>NUCLEOTIDE SEQUENCE [LARGE SCALE GENOMIC DNA]</scope>
    <source>
        <strain evidence="2">MJR7716</strain>
    </source>
</reference>
<accession>A0A133Q6V1</accession>
<dbReference type="EMBL" id="LRQG01000109">
    <property type="protein sequence ID" value="KXA38594.1"/>
    <property type="molecule type" value="Genomic_DNA"/>
</dbReference>
<keyword evidence="2" id="KW-1185">Reference proteome</keyword>
<dbReference type="RefSeq" id="WP_060940782.1">
    <property type="nucleotide sequence ID" value="NZ_CAMXYN010000027.1"/>
</dbReference>
<dbReference type="AlphaFoldDB" id="A0A133Q6V1"/>
<gene>
    <name evidence="1" type="ORF">HMPREF3226_01555</name>
</gene>
<dbReference type="OrthoDB" id="1036657at2"/>